<organism evidence="1">
    <name type="scientific">viral metagenome</name>
    <dbReference type="NCBI Taxonomy" id="1070528"/>
    <lineage>
        <taxon>unclassified sequences</taxon>
        <taxon>metagenomes</taxon>
        <taxon>organismal metagenomes</taxon>
    </lineage>
</organism>
<evidence type="ECO:0000313" key="1">
    <source>
        <dbReference type="EMBL" id="QHT01302.1"/>
    </source>
</evidence>
<proteinExistence type="predicted"/>
<protein>
    <submittedName>
        <fullName evidence="1">Uncharacterized protein</fullName>
    </submittedName>
</protein>
<accession>A0A6C0CB15</accession>
<name>A0A6C0CB15_9ZZZZ</name>
<dbReference type="AlphaFoldDB" id="A0A6C0CB15"/>
<dbReference type="EMBL" id="MN739368">
    <property type="protein sequence ID" value="QHT01302.1"/>
    <property type="molecule type" value="Genomic_DNA"/>
</dbReference>
<sequence>MEIILFGDIFDDILPMLIPIDLYNLVQTCKIYQQKIKMSHIKLTTINEINRRLFEMFEDDFDSFKKAMRESDATISGSFIVQCILGEKWSNNVNIYVSSKIYGEFIMQTKQETINILEYMREKYELSKNSRKEYDKQIIGVSYVNGKQIRFINIQNEKIESYMKREFDFNICKNSYVNNNVKIYQINEIFTRHTNFAPKYDLIKNMNRYIKYHKRGFNFYLDTRYNLVTNHNIWDNFRIDIIKVTPIKISYDKCGAIMTGINNNFTCIENIISFGHYKTTKYVKILEMQNTDLIVDMRPCRCGGYVECLFKYIYPNISHLHSCIYKSCQKDGVRDAIYVLDNFIIK</sequence>
<reference evidence="1" key="1">
    <citation type="journal article" date="2020" name="Nature">
        <title>Giant virus diversity and host interactions through global metagenomics.</title>
        <authorList>
            <person name="Schulz F."/>
            <person name="Roux S."/>
            <person name="Paez-Espino D."/>
            <person name="Jungbluth S."/>
            <person name="Walsh D.A."/>
            <person name="Denef V.J."/>
            <person name="McMahon K.D."/>
            <person name="Konstantinidis K.T."/>
            <person name="Eloe-Fadrosh E.A."/>
            <person name="Kyrpides N.C."/>
            <person name="Woyke T."/>
        </authorList>
    </citation>
    <scope>NUCLEOTIDE SEQUENCE</scope>
    <source>
        <strain evidence="1">GVMAG-M-3300020192-26</strain>
    </source>
</reference>